<evidence type="ECO:0000256" key="3">
    <source>
        <dbReference type="ARBA" id="ARBA00004687"/>
    </source>
</evidence>
<feature type="transmembrane region" description="Helical" evidence="9">
    <location>
        <begin position="459"/>
        <end position="477"/>
    </location>
</feature>
<comment type="function">
    <text evidence="9">Ethanolamine phosphate transferase involved in glycosylphosphatidylinositol-anchor biosynthesis. Transfers ethanolamine phosphate to the first alpha-1,4-linked mannose of the glycosylphosphatidylinositol precursor of GPI-anchor.</text>
</comment>
<keyword evidence="7 9" id="KW-0337">GPI-anchor biosynthesis</keyword>
<dbReference type="Proteomes" id="UP000050794">
    <property type="component" value="Unassembled WGS sequence"/>
</dbReference>
<feature type="transmembrane region" description="Helical" evidence="9">
    <location>
        <begin position="489"/>
        <end position="509"/>
    </location>
</feature>
<dbReference type="PANTHER" id="PTHR12250:SF0">
    <property type="entry name" value="GPI ETHANOLAMINE PHOSPHATE TRANSFERASE 1"/>
    <property type="match status" value="1"/>
</dbReference>
<dbReference type="GO" id="GO:0051377">
    <property type="term" value="F:mannose-ethanolamine phosphotransferase activity"/>
    <property type="evidence" value="ECO:0007669"/>
    <property type="project" value="UniProtKB-UniRule"/>
</dbReference>
<feature type="transmembrane region" description="Helical" evidence="9">
    <location>
        <begin position="313"/>
        <end position="340"/>
    </location>
</feature>
<dbReference type="EC" id="2.-.-.-" evidence="9"/>
<dbReference type="InterPro" id="IPR017852">
    <property type="entry name" value="GPI_EtnP_transferase_1_C"/>
</dbReference>
<feature type="transmembrane region" description="Helical" evidence="9">
    <location>
        <begin position="687"/>
        <end position="707"/>
    </location>
</feature>
<evidence type="ECO:0000256" key="2">
    <source>
        <dbReference type="ARBA" id="ARBA00004477"/>
    </source>
</evidence>
<evidence type="ECO:0000313" key="14">
    <source>
        <dbReference type="WBParaSite" id="TCNE_0001399801-mRNA-1"/>
    </source>
</evidence>
<evidence type="ECO:0000256" key="4">
    <source>
        <dbReference type="ARBA" id="ARBA00008400"/>
    </source>
</evidence>
<sequence length="759" mass="85662">MFTDEVQQANADVYSAELEDLFGSDASKLDEWVFTRVQEMFSSAVGSPLAERMRARGVVFFLHLLGLDTIGHGKKPHSREYIDNIAVVDKGVRSVNALFEHYFHDNRTAFVFTSDHGMTDWGSHGAGTHEEVLTIFVVWGSGVRPSSLKKQINQVDLAPLMSVLLGLPIPVNSIGGLPIDLLDASPKYRFKASYANLKQMLEQFTAKRNEKKSRTSLFFTEFNELRPEALEGIEKEIQRLTEMRRFEAAALVCMRLLERVRAGILYFHRYERRLLGVAVAAAFLSWIWLLFLFCTRNVGYVVDKGSLFTPRPLACAVLATMLLALVAIGMPPLSCVYILLPCYTASIACNVTGISLEKCTAGVKPAVWLYQLHIQPLRLALDVLKRTRDVITIGILLLVLTSVFTHRWLLSIIAVFMALHPHLDANERLRLKIWKRLWSAGCVLLAIFPLLPTVGRTPFPLLCITAPLLFSSVLVWFRRHVGASSLPLLTWAAQLHLLTAFIILAANYFSTDERTQGIVWECFLWLQRAFCWLSIPVSFVIPLYAPSVLLLSLSYESLFLEVFFVLLIVCVRLEYGYLSDEQFLHMPVWTTTAKAHGVDERGKDSFSRWEWSRAVLLVVLIEMAFFGKGNVASLNSFNPSFVRCFVQIFSPFLMTSLLLLKILLPFLSVAFAFVAMLRHRSLPISRLTNVMLVITDAMALVFFMQLTDEGSWLQIGTSISHYAICMAISVFVFALLHLSHLLLSFSVEAFLRGECRHAV</sequence>
<feature type="transmembrane region" description="Helical" evidence="9">
    <location>
        <begin position="558"/>
        <end position="578"/>
    </location>
</feature>
<keyword evidence="9" id="KW-1133">Transmembrane helix</keyword>
<dbReference type="SUPFAM" id="SSF53649">
    <property type="entry name" value="Alkaline phosphatase-like"/>
    <property type="match status" value="1"/>
</dbReference>
<dbReference type="Pfam" id="PF00884">
    <property type="entry name" value="Sulfatase"/>
    <property type="match status" value="1"/>
</dbReference>
<evidence type="ECO:0000259" key="10">
    <source>
        <dbReference type="Pfam" id="PF00884"/>
    </source>
</evidence>
<comment type="subcellular location">
    <subcellularLocation>
        <location evidence="2 9">Endoplasmic reticulum membrane</location>
        <topology evidence="2 9">Multi-pass membrane protein</topology>
    </subcellularLocation>
</comment>
<evidence type="ECO:0000256" key="5">
    <source>
        <dbReference type="ARBA" id="ARBA00008779"/>
    </source>
</evidence>
<evidence type="ECO:0000259" key="11">
    <source>
        <dbReference type="Pfam" id="PF04987"/>
    </source>
</evidence>
<feature type="domain" description="GPI ethanolamine phosphate transferase 1 C-terminal" evidence="11">
    <location>
        <begin position="263"/>
        <end position="711"/>
    </location>
</feature>
<dbReference type="UniPathway" id="UPA00196"/>
<dbReference type="Gene3D" id="3.40.720.10">
    <property type="entry name" value="Alkaline Phosphatase, subunit A"/>
    <property type="match status" value="1"/>
</dbReference>
<dbReference type="WBParaSite" id="TCNE_0001399801-mRNA-1">
    <property type="protein sequence ID" value="TCNE_0001399801-mRNA-1"/>
    <property type="gene ID" value="TCNE_0001399801"/>
</dbReference>
<dbReference type="InterPro" id="IPR017850">
    <property type="entry name" value="Alkaline_phosphatase_core_sf"/>
</dbReference>
<keyword evidence="9" id="KW-0472">Membrane</keyword>
<feature type="transmembrane region" description="Helical" evidence="9">
    <location>
        <begin position="395"/>
        <end position="417"/>
    </location>
</feature>
<comment type="similarity">
    <text evidence="5">Belongs to the sulfatase family.</text>
</comment>
<evidence type="ECO:0000256" key="7">
    <source>
        <dbReference type="ARBA" id="ARBA00022502"/>
    </source>
</evidence>
<dbReference type="Pfam" id="PF04987">
    <property type="entry name" value="PigN"/>
    <property type="match status" value="1"/>
</dbReference>
<evidence type="ECO:0000313" key="12">
    <source>
        <dbReference type="EMBL" id="VDM45319.1"/>
    </source>
</evidence>
<name>A0A183UZS8_TOXCA</name>
<proteinExistence type="inferred from homology"/>
<comment type="similarity">
    <text evidence="4 9">Belongs to the PIGG/PIGN/PIGO family. PIGN subfamily.</text>
</comment>
<keyword evidence="13" id="KW-1185">Reference proteome</keyword>
<comment type="pathway">
    <text evidence="3 9">Glycolipid biosynthesis; glycosylphosphatidylinositol-anchor biosynthesis.</text>
</comment>
<dbReference type="PANTHER" id="PTHR12250">
    <property type="entry name" value="PHOSPHATIDYLINOSITOL GLYCAN, CLASS N"/>
    <property type="match status" value="1"/>
</dbReference>
<dbReference type="GO" id="GO:0006506">
    <property type="term" value="P:GPI anchor biosynthetic process"/>
    <property type="evidence" value="ECO:0007669"/>
    <property type="project" value="UniProtKB-UniPathway"/>
</dbReference>
<evidence type="ECO:0000256" key="8">
    <source>
        <dbReference type="ARBA" id="ARBA00022824"/>
    </source>
</evidence>
<dbReference type="InterPro" id="IPR000917">
    <property type="entry name" value="Sulfatase_N"/>
</dbReference>
<reference evidence="12 13" key="2">
    <citation type="submission" date="2018-11" db="EMBL/GenBank/DDBJ databases">
        <authorList>
            <consortium name="Pathogen Informatics"/>
        </authorList>
    </citation>
    <scope>NUCLEOTIDE SEQUENCE [LARGE SCALE GENOMIC DNA]</scope>
</reference>
<organism evidence="13 14">
    <name type="scientific">Toxocara canis</name>
    <name type="common">Canine roundworm</name>
    <dbReference type="NCBI Taxonomy" id="6265"/>
    <lineage>
        <taxon>Eukaryota</taxon>
        <taxon>Metazoa</taxon>
        <taxon>Ecdysozoa</taxon>
        <taxon>Nematoda</taxon>
        <taxon>Chromadorea</taxon>
        <taxon>Rhabditida</taxon>
        <taxon>Spirurina</taxon>
        <taxon>Ascaridomorpha</taxon>
        <taxon>Ascaridoidea</taxon>
        <taxon>Toxocaridae</taxon>
        <taxon>Toxocara</taxon>
    </lineage>
</organism>
<keyword evidence="9" id="KW-0812">Transmembrane</keyword>
<evidence type="ECO:0000256" key="1">
    <source>
        <dbReference type="ARBA" id="ARBA00001913"/>
    </source>
</evidence>
<dbReference type="EMBL" id="UYWY01022008">
    <property type="protein sequence ID" value="VDM45319.1"/>
    <property type="molecule type" value="Genomic_DNA"/>
</dbReference>
<evidence type="ECO:0000256" key="9">
    <source>
        <dbReference type="RuleBase" id="RU367138"/>
    </source>
</evidence>
<gene>
    <name evidence="12" type="ORF">TCNE_LOCUS13998</name>
</gene>
<reference evidence="14" key="1">
    <citation type="submission" date="2016-06" db="UniProtKB">
        <authorList>
            <consortium name="WormBaseParasite"/>
        </authorList>
    </citation>
    <scope>IDENTIFICATION</scope>
</reference>
<feature type="domain" description="Sulfatase N-terminal" evidence="10">
    <location>
        <begin position="77"/>
        <end position="166"/>
    </location>
</feature>
<feature type="transmembrane region" description="Helical" evidence="9">
    <location>
        <begin position="530"/>
        <end position="552"/>
    </location>
</feature>
<evidence type="ECO:0000313" key="13">
    <source>
        <dbReference type="Proteomes" id="UP000050794"/>
    </source>
</evidence>
<protein>
    <recommendedName>
        <fullName evidence="6 9">GPI ethanolamine phosphate transferase 1</fullName>
        <ecNumber evidence="9">2.-.-.-</ecNumber>
    </recommendedName>
</protein>
<feature type="transmembrane region" description="Helical" evidence="9">
    <location>
        <begin position="611"/>
        <end position="628"/>
    </location>
</feature>
<dbReference type="AlphaFoldDB" id="A0A183UZS8"/>
<comment type="cofactor">
    <cofactor evidence="1">
        <name>Ca(2+)</name>
        <dbReference type="ChEBI" id="CHEBI:29108"/>
    </cofactor>
</comment>
<accession>A0A183UZS8</accession>
<evidence type="ECO:0000256" key="6">
    <source>
        <dbReference type="ARBA" id="ARBA00020831"/>
    </source>
</evidence>
<dbReference type="InterPro" id="IPR007070">
    <property type="entry name" value="GPI_EtnP_transferase_1"/>
</dbReference>
<dbReference type="GO" id="GO:0005789">
    <property type="term" value="C:endoplasmic reticulum membrane"/>
    <property type="evidence" value="ECO:0007669"/>
    <property type="project" value="UniProtKB-SubCell"/>
</dbReference>
<feature type="transmembrane region" description="Helical" evidence="9">
    <location>
        <begin position="437"/>
        <end position="454"/>
    </location>
</feature>
<keyword evidence="9" id="KW-0808">Transferase</keyword>
<feature type="transmembrane region" description="Helical" evidence="9">
    <location>
        <begin position="648"/>
        <end position="675"/>
    </location>
</feature>
<feature type="transmembrane region" description="Helical" evidence="9">
    <location>
        <begin position="719"/>
        <end position="743"/>
    </location>
</feature>
<keyword evidence="8 9" id="KW-0256">Endoplasmic reticulum</keyword>
<feature type="transmembrane region" description="Helical" evidence="9">
    <location>
        <begin position="274"/>
        <end position="293"/>
    </location>
</feature>